<dbReference type="PROSITE" id="PS50109">
    <property type="entry name" value="HIS_KIN"/>
    <property type="match status" value="1"/>
</dbReference>
<dbReference type="Pfam" id="PF02518">
    <property type="entry name" value="HATPase_c"/>
    <property type="match status" value="1"/>
</dbReference>
<dbReference type="Gene3D" id="3.30.565.10">
    <property type="entry name" value="Histidine kinase-like ATPase, C-terminal domain"/>
    <property type="match status" value="1"/>
</dbReference>
<evidence type="ECO:0000259" key="13">
    <source>
        <dbReference type="PROSITE" id="PS50109"/>
    </source>
</evidence>
<evidence type="ECO:0000256" key="3">
    <source>
        <dbReference type="ARBA" id="ARBA00012438"/>
    </source>
</evidence>
<feature type="domain" description="Histidine kinase" evidence="13">
    <location>
        <begin position="137"/>
        <end position="324"/>
    </location>
</feature>
<dbReference type="InterPro" id="IPR050482">
    <property type="entry name" value="Sensor_HK_TwoCompSys"/>
</dbReference>
<dbReference type="Gene3D" id="1.20.5.1930">
    <property type="match status" value="1"/>
</dbReference>
<evidence type="ECO:0000256" key="8">
    <source>
        <dbReference type="ARBA" id="ARBA00022777"/>
    </source>
</evidence>
<dbReference type="EC" id="2.7.13.3" evidence="3"/>
<organism evidence="15 16">
    <name type="scientific">Streptomyces coelicoflavus</name>
    <dbReference type="NCBI Taxonomy" id="285562"/>
    <lineage>
        <taxon>Bacteria</taxon>
        <taxon>Bacillati</taxon>
        <taxon>Actinomycetota</taxon>
        <taxon>Actinomycetes</taxon>
        <taxon>Kitasatosporales</taxon>
        <taxon>Streptomycetaceae</taxon>
        <taxon>Streptomyces</taxon>
    </lineage>
</organism>
<gene>
    <name evidence="15" type="ORF">G3I32_10325</name>
</gene>
<sequence>MTRVADAAAVPLFWRISLFNSVVLIAATALLLGPVTVSTPVLLTEAAILTVGLVVILVANVVLLRIGLGPLRQLARAMTTTDLLRPRVRPEVDGDGEIAELITTFNTMLDRLEAERALSAARTLSAQESERHRVAQELYDEVGQTLAAVLLDLKRVADQAPDEVREQLSQVQETTRASLDEIRRIARRLLPGVLEELGLSSALRSLSDEFTGPSLTVRHDLAAGLPALGDNADLVLYRVAQEGLTNAARHSGARLVTLTLERAGDAVELRVRDDGRGFDGSGDTAEGAGIRGMRERALLIGADLSVGPVRGGGTEVRLTVPVGDRVADRVG</sequence>
<evidence type="ECO:0000259" key="14">
    <source>
        <dbReference type="PROSITE" id="PS50885"/>
    </source>
</evidence>
<feature type="transmembrane region" description="Helical" evidence="12">
    <location>
        <begin position="46"/>
        <end position="68"/>
    </location>
</feature>
<evidence type="ECO:0000256" key="11">
    <source>
        <dbReference type="ARBA" id="ARBA00023012"/>
    </source>
</evidence>
<keyword evidence="8 15" id="KW-0418">Kinase</keyword>
<keyword evidence="9" id="KW-0067">ATP-binding</keyword>
<evidence type="ECO:0000256" key="10">
    <source>
        <dbReference type="ARBA" id="ARBA00022989"/>
    </source>
</evidence>
<evidence type="ECO:0000313" key="15">
    <source>
        <dbReference type="EMBL" id="NEB09261.1"/>
    </source>
</evidence>
<dbReference type="InterPro" id="IPR011712">
    <property type="entry name" value="Sig_transdc_His_kin_sub3_dim/P"/>
</dbReference>
<dbReference type="Gene3D" id="6.10.340.10">
    <property type="match status" value="1"/>
</dbReference>
<evidence type="ECO:0000256" key="4">
    <source>
        <dbReference type="ARBA" id="ARBA00022553"/>
    </source>
</evidence>
<evidence type="ECO:0000256" key="5">
    <source>
        <dbReference type="ARBA" id="ARBA00022679"/>
    </source>
</evidence>
<evidence type="ECO:0000256" key="1">
    <source>
        <dbReference type="ARBA" id="ARBA00000085"/>
    </source>
</evidence>
<comment type="catalytic activity">
    <reaction evidence="1">
        <text>ATP + protein L-histidine = ADP + protein N-phospho-L-histidine.</text>
        <dbReference type="EC" id="2.7.13.3"/>
    </reaction>
</comment>
<proteinExistence type="predicted"/>
<dbReference type="EMBL" id="JAAGMA010000257">
    <property type="protein sequence ID" value="NEB09261.1"/>
    <property type="molecule type" value="Genomic_DNA"/>
</dbReference>
<dbReference type="SUPFAM" id="SSF55874">
    <property type="entry name" value="ATPase domain of HSP90 chaperone/DNA topoisomerase II/histidine kinase"/>
    <property type="match status" value="1"/>
</dbReference>
<keyword evidence="5" id="KW-0808">Transferase</keyword>
<evidence type="ECO:0000256" key="12">
    <source>
        <dbReference type="SAM" id="Phobius"/>
    </source>
</evidence>
<dbReference type="Pfam" id="PF07730">
    <property type="entry name" value="HisKA_3"/>
    <property type="match status" value="1"/>
</dbReference>
<dbReference type="Proteomes" id="UP000470446">
    <property type="component" value="Unassembled WGS sequence"/>
</dbReference>
<dbReference type="AlphaFoldDB" id="A0A7K3PIQ5"/>
<dbReference type="CDD" id="cd16917">
    <property type="entry name" value="HATPase_UhpB-NarQ-NarX-like"/>
    <property type="match status" value="1"/>
</dbReference>
<dbReference type="InterPro" id="IPR003594">
    <property type="entry name" value="HATPase_dom"/>
</dbReference>
<dbReference type="Pfam" id="PF00672">
    <property type="entry name" value="HAMP"/>
    <property type="match status" value="1"/>
</dbReference>
<dbReference type="PANTHER" id="PTHR24421:SF10">
    <property type="entry name" value="NITRATE_NITRITE SENSOR PROTEIN NARQ"/>
    <property type="match status" value="1"/>
</dbReference>
<dbReference type="GO" id="GO:0005524">
    <property type="term" value="F:ATP binding"/>
    <property type="evidence" value="ECO:0007669"/>
    <property type="project" value="UniProtKB-KW"/>
</dbReference>
<dbReference type="InterPro" id="IPR003660">
    <property type="entry name" value="HAMP_dom"/>
</dbReference>
<comment type="caution">
    <text evidence="15">The sequence shown here is derived from an EMBL/GenBank/DDBJ whole genome shotgun (WGS) entry which is preliminary data.</text>
</comment>
<keyword evidence="11" id="KW-0902">Two-component regulatory system</keyword>
<accession>A0A7K3PIQ5</accession>
<dbReference type="CDD" id="cd06225">
    <property type="entry name" value="HAMP"/>
    <property type="match status" value="1"/>
</dbReference>
<keyword evidence="6 12" id="KW-0812">Transmembrane</keyword>
<protein>
    <recommendedName>
        <fullName evidence="3">histidine kinase</fullName>
        <ecNumber evidence="3">2.7.13.3</ecNumber>
    </recommendedName>
</protein>
<dbReference type="PROSITE" id="PS50885">
    <property type="entry name" value="HAMP"/>
    <property type="match status" value="1"/>
</dbReference>
<dbReference type="GO" id="GO:0000155">
    <property type="term" value="F:phosphorelay sensor kinase activity"/>
    <property type="evidence" value="ECO:0007669"/>
    <property type="project" value="InterPro"/>
</dbReference>
<evidence type="ECO:0000256" key="9">
    <source>
        <dbReference type="ARBA" id="ARBA00022840"/>
    </source>
</evidence>
<dbReference type="InterPro" id="IPR036890">
    <property type="entry name" value="HATPase_C_sf"/>
</dbReference>
<keyword evidence="7" id="KW-0547">Nucleotide-binding</keyword>
<keyword evidence="4" id="KW-0597">Phosphoprotein</keyword>
<comment type="subcellular location">
    <subcellularLocation>
        <location evidence="2">Membrane</location>
    </subcellularLocation>
</comment>
<feature type="transmembrane region" description="Helical" evidence="12">
    <location>
        <begin position="12"/>
        <end position="34"/>
    </location>
</feature>
<reference evidence="15 16" key="1">
    <citation type="submission" date="2020-01" db="EMBL/GenBank/DDBJ databases">
        <title>Insect and environment-associated Actinomycetes.</title>
        <authorList>
            <person name="Currrie C."/>
            <person name="Chevrette M."/>
            <person name="Carlson C."/>
            <person name="Stubbendieck R."/>
            <person name="Wendt-Pienkowski E."/>
        </authorList>
    </citation>
    <scope>NUCLEOTIDE SEQUENCE [LARGE SCALE GENOMIC DNA]</scope>
    <source>
        <strain evidence="15 16">SID14163</strain>
    </source>
</reference>
<dbReference type="InterPro" id="IPR005467">
    <property type="entry name" value="His_kinase_dom"/>
</dbReference>
<dbReference type="SMART" id="SM00304">
    <property type="entry name" value="HAMP"/>
    <property type="match status" value="1"/>
</dbReference>
<feature type="domain" description="HAMP" evidence="14">
    <location>
        <begin position="65"/>
        <end position="117"/>
    </location>
</feature>
<dbReference type="SMART" id="SM00387">
    <property type="entry name" value="HATPase_c"/>
    <property type="match status" value="1"/>
</dbReference>
<keyword evidence="10 12" id="KW-1133">Transmembrane helix</keyword>
<dbReference type="GO" id="GO:0016020">
    <property type="term" value="C:membrane"/>
    <property type="evidence" value="ECO:0007669"/>
    <property type="project" value="UniProtKB-SubCell"/>
</dbReference>
<evidence type="ECO:0000313" key="16">
    <source>
        <dbReference type="Proteomes" id="UP000470446"/>
    </source>
</evidence>
<dbReference type="GO" id="GO:0046983">
    <property type="term" value="F:protein dimerization activity"/>
    <property type="evidence" value="ECO:0007669"/>
    <property type="project" value="InterPro"/>
</dbReference>
<name>A0A7K3PIQ5_9ACTN</name>
<keyword evidence="12" id="KW-0472">Membrane</keyword>
<evidence type="ECO:0000256" key="6">
    <source>
        <dbReference type="ARBA" id="ARBA00022692"/>
    </source>
</evidence>
<evidence type="ECO:0000256" key="7">
    <source>
        <dbReference type="ARBA" id="ARBA00022741"/>
    </source>
</evidence>
<evidence type="ECO:0000256" key="2">
    <source>
        <dbReference type="ARBA" id="ARBA00004370"/>
    </source>
</evidence>
<dbReference type="PANTHER" id="PTHR24421">
    <property type="entry name" value="NITRATE/NITRITE SENSOR PROTEIN NARX-RELATED"/>
    <property type="match status" value="1"/>
</dbReference>